<organism evidence="1">
    <name type="scientific">Micrurus lemniscatus lemniscatus</name>
    <dbReference type="NCBI Taxonomy" id="129467"/>
    <lineage>
        <taxon>Eukaryota</taxon>
        <taxon>Metazoa</taxon>
        <taxon>Chordata</taxon>
        <taxon>Craniata</taxon>
        <taxon>Vertebrata</taxon>
        <taxon>Euteleostomi</taxon>
        <taxon>Lepidosauria</taxon>
        <taxon>Squamata</taxon>
        <taxon>Bifurcata</taxon>
        <taxon>Unidentata</taxon>
        <taxon>Episquamata</taxon>
        <taxon>Toxicofera</taxon>
        <taxon>Serpentes</taxon>
        <taxon>Colubroidea</taxon>
        <taxon>Elapidae</taxon>
        <taxon>Elapinae</taxon>
        <taxon>Micrurus</taxon>
    </lineage>
</organism>
<protein>
    <submittedName>
        <fullName evidence="1">Uncharacterized protein</fullName>
    </submittedName>
</protein>
<evidence type="ECO:0000313" key="1">
    <source>
        <dbReference type="EMBL" id="LAA81000.1"/>
    </source>
</evidence>
<reference evidence="1" key="1">
    <citation type="submission" date="2017-07" db="EMBL/GenBank/DDBJ databases">
        <authorList>
            <person name="Mikheyev A."/>
            <person name="Grau M."/>
        </authorList>
    </citation>
    <scope>NUCLEOTIDE SEQUENCE</scope>
    <source>
        <tissue evidence="1">Venom_gland</tissue>
    </source>
</reference>
<dbReference type="EMBL" id="IACK01083188">
    <property type="protein sequence ID" value="LAA81000.1"/>
    <property type="molecule type" value="Transcribed_RNA"/>
</dbReference>
<proteinExistence type="predicted"/>
<dbReference type="AlphaFoldDB" id="A0A2D4I9S9"/>
<sequence>MQFFPEPIHISSQGNNCRFTTSFIQEVTYTQVSCEQIFIGGHCKHDCLINQYMPRKKKNKYYKDADQFFCSCPVQSFIHSIVCIYCQSISVETCKLKSAKLVFHGIVNDTV</sequence>
<reference evidence="1" key="2">
    <citation type="submission" date="2017-11" db="EMBL/GenBank/DDBJ databases">
        <title>Coralsnake Venomics: Analyses of Venom Gland Transcriptomes and Proteomes of Six Brazilian Taxa.</title>
        <authorList>
            <person name="Aird S.D."/>
            <person name="Jorge da Silva N."/>
            <person name="Qiu L."/>
            <person name="Villar-Briones A."/>
            <person name="Aparecida-Saddi V."/>
            <person name="Campos-Telles M.P."/>
            <person name="Grau M."/>
            <person name="Mikheyev A.S."/>
        </authorList>
    </citation>
    <scope>NUCLEOTIDE SEQUENCE</scope>
    <source>
        <tissue evidence="1">Venom_gland</tissue>
    </source>
</reference>
<accession>A0A2D4I9S9</accession>
<name>A0A2D4I9S9_MICLE</name>